<evidence type="ECO:0000313" key="2">
    <source>
        <dbReference type="Proteomes" id="UP000256379"/>
    </source>
</evidence>
<reference evidence="1 2" key="1">
    <citation type="submission" date="2018-04" db="EMBL/GenBank/DDBJ databases">
        <title>Novel Campyloabacter and Helicobacter Species and Strains.</title>
        <authorList>
            <person name="Mannion A.J."/>
            <person name="Shen Z."/>
            <person name="Fox J.G."/>
        </authorList>
    </citation>
    <scope>NUCLEOTIDE SEQUENCE [LARGE SCALE GENOMIC DNA]</scope>
    <source>
        <strain evidence="1 2">MIT 17-337</strain>
    </source>
</reference>
<dbReference type="Proteomes" id="UP000256379">
    <property type="component" value="Unassembled WGS sequence"/>
</dbReference>
<organism evidence="1 2">
    <name type="scientific">Helicobacter didelphidarum</name>
    <dbReference type="NCBI Taxonomy" id="2040648"/>
    <lineage>
        <taxon>Bacteria</taxon>
        <taxon>Pseudomonadati</taxon>
        <taxon>Campylobacterota</taxon>
        <taxon>Epsilonproteobacteria</taxon>
        <taxon>Campylobacterales</taxon>
        <taxon>Helicobacteraceae</taxon>
        <taxon>Helicobacter</taxon>
    </lineage>
</organism>
<evidence type="ECO:0000313" key="1">
    <source>
        <dbReference type="EMBL" id="RDU66078.1"/>
    </source>
</evidence>
<comment type="caution">
    <text evidence="1">The sequence shown here is derived from an EMBL/GenBank/DDBJ whole genome shotgun (WGS) entry which is preliminary data.</text>
</comment>
<accession>A0A3D8ILJ1</accession>
<keyword evidence="2" id="KW-1185">Reference proteome</keyword>
<dbReference type="AlphaFoldDB" id="A0A3D8ILJ1"/>
<gene>
    <name evidence="1" type="ORF">CQA53_04550</name>
</gene>
<dbReference type="EMBL" id="NXLQ01000007">
    <property type="protein sequence ID" value="RDU66078.1"/>
    <property type="molecule type" value="Genomic_DNA"/>
</dbReference>
<dbReference type="RefSeq" id="WP_115542848.1">
    <property type="nucleotide sequence ID" value="NZ_NXLQ01000007.1"/>
</dbReference>
<protein>
    <submittedName>
        <fullName evidence="1">Uncharacterized protein</fullName>
    </submittedName>
</protein>
<name>A0A3D8ILJ1_9HELI</name>
<sequence length="69" mass="8032">MRMTLKYNVQVIALTEMLTCINLQAESLVKEKSYGFIGVQVGTSLLQNKEKYFLILYKRNFFVCGKIYV</sequence>
<proteinExistence type="predicted"/>